<evidence type="ECO:0000313" key="19">
    <source>
        <dbReference type="Proteomes" id="UP001162780"/>
    </source>
</evidence>
<keyword evidence="6" id="KW-0378">Hydrolase</keyword>
<evidence type="ECO:0000256" key="15">
    <source>
        <dbReference type="ARBA" id="ARBA00044969"/>
    </source>
</evidence>
<keyword evidence="11" id="KW-0238">DNA-binding</keyword>
<evidence type="ECO:0000256" key="6">
    <source>
        <dbReference type="ARBA" id="ARBA00022801"/>
    </source>
</evidence>
<dbReference type="PROSITE" id="PS51193">
    <property type="entry name" value="HELICASE_ATP_BIND_2"/>
    <property type="match status" value="1"/>
</dbReference>
<evidence type="ECO:0000256" key="7">
    <source>
        <dbReference type="ARBA" id="ARBA00022806"/>
    </source>
</evidence>
<evidence type="ECO:0000256" key="8">
    <source>
        <dbReference type="ARBA" id="ARBA00022840"/>
    </source>
</evidence>
<comment type="cofactor">
    <cofactor evidence="1">
        <name>[4Fe-4S] cluster</name>
        <dbReference type="ChEBI" id="CHEBI:49883"/>
    </cofactor>
</comment>
<protein>
    <recommendedName>
        <fullName evidence="15">DNA 5'-3' helicase</fullName>
        <ecNumber evidence="15">5.6.2.3</ecNumber>
    </recommendedName>
</protein>
<dbReference type="InterPro" id="IPR027417">
    <property type="entry name" value="P-loop_NTPase"/>
</dbReference>
<keyword evidence="19" id="KW-1185">Reference proteome</keyword>
<keyword evidence="9" id="KW-0408">Iron</keyword>
<dbReference type="SMART" id="SM00487">
    <property type="entry name" value="DEXDc"/>
    <property type="match status" value="1"/>
</dbReference>
<dbReference type="EC" id="5.6.2.3" evidence="15"/>
<evidence type="ECO:0000256" key="5">
    <source>
        <dbReference type="ARBA" id="ARBA00022763"/>
    </source>
</evidence>
<dbReference type="PANTHER" id="PTHR11472">
    <property type="entry name" value="DNA REPAIR DEAD HELICASE RAD3/XP-D SUBFAMILY MEMBER"/>
    <property type="match status" value="1"/>
</dbReference>
<comment type="similarity">
    <text evidence="14">Belongs to the helicase family. DinG subfamily.</text>
</comment>
<dbReference type="Pfam" id="PF06733">
    <property type="entry name" value="DEAD_2"/>
    <property type="match status" value="1"/>
</dbReference>
<keyword evidence="3" id="KW-0479">Metal-binding</keyword>
<evidence type="ECO:0000256" key="11">
    <source>
        <dbReference type="ARBA" id="ARBA00023125"/>
    </source>
</evidence>
<sequence>MTELADVFGSDGALAGVIAGYSPRSAQIEMAEKIAEAIASGQNLIAEAGTGTGKTFAYLIPAILSRKKVIVSTGTKNLQDQLFNKDLPLIRKALSRIPFKASLLKGRANYLCTYRLELALNASFGYSKEDAAALAQIKSWSRRTKTGDVSEVADVHDGDPVWYHATSTTDNCLGQNCPDYADCFLTKARKQAQESDVVVVNHHLLCADWSIRETGFGELLPDAEIVIIDEAHQLADTASNFLGVTVSGKQLTDLADDALAEYFTDAKDMPDLRTACEDLQLEVKDMRLAFGLELRRGDWKDIEENPKIAGALESLQKQLARLTDQLERASVRSKGLESCFDRAEALDMQLETLINDKDGQWIKWYETYSKSFTLSRTPLDIAKEFRGFMARHKATWIFTSATLSVANNFGHFSRSLGLNGAQSQSWESPFDYPNQALFYHPRGLPQPSDPEFTDKIVDFVLPVLEASRGRAFFLFTSHKALQRAAQLLEGKIDHPLLVQGSKSKGVLLEEFKKLGNAILLATASFWEGVDVRGDALSCVIIDKLPFASPGDPVLKARMSAMEKQGRNPFFEHQLPSAIIMLRQGVGRLIRDVNDRGVLMVCDPRLLKRTYGQMFLDSVPAMKRSREIEDVRRFFATEETH</sequence>
<evidence type="ECO:0000256" key="1">
    <source>
        <dbReference type="ARBA" id="ARBA00001966"/>
    </source>
</evidence>
<reference evidence="18" key="1">
    <citation type="submission" date="2022-11" db="EMBL/GenBank/DDBJ databases">
        <title>Methylomonas rapida sp. nov., Carotenoid-Producing Obligate Methanotrophs with High Growth Characteristics and Biotechnological Potential.</title>
        <authorList>
            <person name="Tikhonova E.N."/>
            <person name="Suleimanov R.Z."/>
            <person name="Miroshnikov K."/>
            <person name="Oshkin I.Y."/>
            <person name="Belova S.E."/>
            <person name="Danilova O.V."/>
            <person name="Ashikhmin A."/>
            <person name="Konopkin A."/>
            <person name="But S.Y."/>
            <person name="Khmelenina V.N."/>
            <person name="Kuznetsov N."/>
            <person name="Pimenov N.V."/>
            <person name="Dedysh S.N."/>
        </authorList>
    </citation>
    <scope>NUCLEOTIDE SEQUENCE</scope>
    <source>
        <strain evidence="18">MP1</strain>
    </source>
</reference>
<proteinExistence type="inferred from homology"/>
<dbReference type="SUPFAM" id="SSF52540">
    <property type="entry name" value="P-loop containing nucleoside triphosphate hydrolases"/>
    <property type="match status" value="2"/>
</dbReference>
<evidence type="ECO:0000256" key="13">
    <source>
        <dbReference type="ARBA" id="ARBA00023235"/>
    </source>
</evidence>
<evidence type="ECO:0000256" key="16">
    <source>
        <dbReference type="ARBA" id="ARBA00048954"/>
    </source>
</evidence>
<keyword evidence="2" id="KW-0004">4Fe-4S</keyword>
<dbReference type="Pfam" id="PF13307">
    <property type="entry name" value="Helicase_C_2"/>
    <property type="match status" value="1"/>
</dbReference>
<evidence type="ECO:0000256" key="9">
    <source>
        <dbReference type="ARBA" id="ARBA00023004"/>
    </source>
</evidence>
<evidence type="ECO:0000259" key="17">
    <source>
        <dbReference type="PROSITE" id="PS51193"/>
    </source>
</evidence>
<dbReference type="RefSeq" id="WP_255187470.1">
    <property type="nucleotide sequence ID" value="NZ_CP113517.1"/>
</dbReference>
<evidence type="ECO:0000256" key="12">
    <source>
        <dbReference type="ARBA" id="ARBA00023204"/>
    </source>
</evidence>
<dbReference type="Gene3D" id="3.40.50.300">
    <property type="entry name" value="P-loop containing nucleotide triphosphate hydrolases"/>
    <property type="match status" value="2"/>
</dbReference>
<dbReference type="Proteomes" id="UP001162780">
    <property type="component" value="Chromosome"/>
</dbReference>
<organism evidence="18 19">
    <name type="scientific">Methylomonas rapida</name>
    <dbReference type="NCBI Taxonomy" id="2963939"/>
    <lineage>
        <taxon>Bacteria</taxon>
        <taxon>Pseudomonadati</taxon>
        <taxon>Pseudomonadota</taxon>
        <taxon>Gammaproteobacteria</taxon>
        <taxon>Methylococcales</taxon>
        <taxon>Methylococcaceae</taxon>
        <taxon>Methylomonas</taxon>
    </lineage>
</organism>
<evidence type="ECO:0000256" key="10">
    <source>
        <dbReference type="ARBA" id="ARBA00023014"/>
    </source>
</evidence>
<evidence type="ECO:0000256" key="2">
    <source>
        <dbReference type="ARBA" id="ARBA00022485"/>
    </source>
</evidence>
<evidence type="ECO:0000256" key="4">
    <source>
        <dbReference type="ARBA" id="ARBA00022741"/>
    </source>
</evidence>
<keyword evidence="13" id="KW-0413">Isomerase</keyword>
<dbReference type="GO" id="GO:0004386">
    <property type="term" value="F:helicase activity"/>
    <property type="evidence" value="ECO:0007669"/>
    <property type="project" value="UniProtKB-KW"/>
</dbReference>
<dbReference type="Pfam" id="PF00270">
    <property type="entry name" value="DEAD"/>
    <property type="match status" value="1"/>
</dbReference>
<dbReference type="InterPro" id="IPR014001">
    <property type="entry name" value="Helicase_ATP-bd"/>
</dbReference>
<evidence type="ECO:0000256" key="14">
    <source>
        <dbReference type="ARBA" id="ARBA00038058"/>
    </source>
</evidence>
<evidence type="ECO:0000256" key="3">
    <source>
        <dbReference type="ARBA" id="ARBA00022723"/>
    </source>
</evidence>
<accession>A0ABY7GPZ2</accession>
<keyword evidence="4" id="KW-0547">Nucleotide-binding</keyword>
<dbReference type="InterPro" id="IPR014013">
    <property type="entry name" value="Helic_SF1/SF2_ATP-bd_DinG/Rad3"/>
</dbReference>
<dbReference type="InterPro" id="IPR006554">
    <property type="entry name" value="Helicase-like_DEXD_c2"/>
</dbReference>
<dbReference type="InterPro" id="IPR045028">
    <property type="entry name" value="DinG/Rad3-like"/>
</dbReference>
<comment type="catalytic activity">
    <reaction evidence="16">
        <text>ATP + H2O = ADP + phosphate + H(+)</text>
        <dbReference type="Rhea" id="RHEA:13065"/>
        <dbReference type="ChEBI" id="CHEBI:15377"/>
        <dbReference type="ChEBI" id="CHEBI:15378"/>
        <dbReference type="ChEBI" id="CHEBI:30616"/>
        <dbReference type="ChEBI" id="CHEBI:43474"/>
        <dbReference type="ChEBI" id="CHEBI:456216"/>
        <dbReference type="EC" id="5.6.2.3"/>
    </reaction>
</comment>
<dbReference type="PANTHER" id="PTHR11472:SF34">
    <property type="entry name" value="REGULATOR OF TELOMERE ELONGATION HELICASE 1"/>
    <property type="match status" value="1"/>
</dbReference>
<keyword evidence="10" id="KW-0411">Iron-sulfur</keyword>
<keyword evidence="5" id="KW-0227">DNA damage</keyword>
<keyword evidence="8" id="KW-0067">ATP-binding</keyword>
<dbReference type="InterPro" id="IPR006555">
    <property type="entry name" value="ATP-dep_Helicase_C"/>
</dbReference>
<dbReference type="SMART" id="SM00491">
    <property type="entry name" value="HELICc2"/>
    <property type="match status" value="1"/>
</dbReference>
<dbReference type="InterPro" id="IPR010614">
    <property type="entry name" value="RAD3-like_helicase_DEAD"/>
</dbReference>
<gene>
    <name evidence="18" type="ORF">NM686_008610</name>
</gene>
<keyword evidence="12" id="KW-0234">DNA repair</keyword>
<dbReference type="SMART" id="SM00488">
    <property type="entry name" value="DEXDc2"/>
    <property type="match status" value="1"/>
</dbReference>
<feature type="domain" description="Helicase ATP-binding" evidence="17">
    <location>
        <begin position="13"/>
        <end position="276"/>
    </location>
</feature>
<dbReference type="EMBL" id="CP113517">
    <property type="protein sequence ID" value="WAR46563.1"/>
    <property type="molecule type" value="Genomic_DNA"/>
</dbReference>
<keyword evidence="7 18" id="KW-0347">Helicase</keyword>
<dbReference type="InterPro" id="IPR011545">
    <property type="entry name" value="DEAD/DEAH_box_helicase_dom"/>
</dbReference>
<evidence type="ECO:0000313" key="18">
    <source>
        <dbReference type="EMBL" id="WAR46563.1"/>
    </source>
</evidence>
<name>A0ABY7GPZ2_9GAMM</name>